<dbReference type="AlphaFoldDB" id="A0A1G6NAX2"/>
<sequence length="29" mass="3660">MNRYYRNYRYDWRFSSVTTALTPLQRTLS</sequence>
<name>A0A1G6NAX2_9GAMM</name>
<dbReference type="EMBL" id="FMZQ01000005">
    <property type="protein sequence ID" value="SDC64999.1"/>
    <property type="molecule type" value="Genomic_DNA"/>
</dbReference>
<dbReference type="Proteomes" id="UP000199467">
    <property type="component" value="Unassembled WGS sequence"/>
</dbReference>
<protein>
    <submittedName>
        <fullName evidence="1">Uncharacterized protein</fullName>
    </submittedName>
</protein>
<evidence type="ECO:0000313" key="1">
    <source>
        <dbReference type="EMBL" id="SDC64999.1"/>
    </source>
</evidence>
<organism evidence="1 2">
    <name type="scientific">Ectopseudomonas chengduensis</name>
    <dbReference type="NCBI Taxonomy" id="489632"/>
    <lineage>
        <taxon>Bacteria</taxon>
        <taxon>Pseudomonadati</taxon>
        <taxon>Pseudomonadota</taxon>
        <taxon>Gammaproteobacteria</taxon>
        <taxon>Pseudomonadales</taxon>
        <taxon>Pseudomonadaceae</taxon>
        <taxon>Ectopseudomonas</taxon>
    </lineage>
</organism>
<reference evidence="2" key="1">
    <citation type="submission" date="2016-10" db="EMBL/GenBank/DDBJ databases">
        <authorList>
            <person name="Varghese N."/>
            <person name="Submissions S."/>
        </authorList>
    </citation>
    <scope>NUCLEOTIDE SEQUENCE [LARGE SCALE GENOMIC DNA]</scope>
    <source>
        <strain evidence="2">DSM 26382</strain>
    </source>
</reference>
<evidence type="ECO:0000313" key="2">
    <source>
        <dbReference type="Proteomes" id="UP000199467"/>
    </source>
</evidence>
<proteinExistence type="predicted"/>
<accession>A0A1G6NAX2</accession>
<keyword evidence="2" id="KW-1185">Reference proteome</keyword>
<gene>
    <name evidence="1" type="ORF">SAMN05216576_10538</name>
</gene>